<organism evidence="1 2">
    <name type="scientific">Pontibacillus marinus BH030004 = DSM 16465</name>
    <dbReference type="NCBI Taxonomy" id="1385511"/>
    <lineage>
        <taxon>Bacteria</taxon>
        <taxon>Bacillati</taxon>
        <taxon>Bacillota</taxon>
        <taxon>Bacilli</taxon>
        <taxon>Bacillales</taxon>
        <taxon>Bacillaceae</taxon>
        <taxon>Pontibacillus</taxon>
    </lineage>
</organism>
<evidence type="ECO:0000313" key="1">
    <source>
        <dbReference type="EMBL" id="KGX91270.1"/>
    </source>
</evidence>
<keyword evidence="2" id="KW-1185">Reference proteome</keyword>
<reference evidence="1 2" key="1">
    <citation type="submission" date="2013-08" db="EMBL/GenBank/DDBJ databases">
        <authorList>
            <person name="Huang J."/>
            <person name="Wang G."/>
        </authorList>
    </citation>
    <scope>NUCLEOTIDE SEQUENCE [LARGE SCALE GENOMIC DNA]</scope>
    <source>
        <strain evidence="1 2">BH030004</strain>
    </source>
</reference>
<name>A0A0A5GJE1_9BACI</name>
<accession>A0A0A5GJE1</accession>
<sequence length="29" mass="3435">MFDKKYYLYIDTPLVKKDVPFIRVVGGTK</sequence>
<comment type="caution">
    <text evidence="1">The sequence shown here is derived from an EMBL/GenBank/DDBJ whole genome shotgun (WGS) entry which is preliminary data.</text>
</comment>
<gene>
    <name evidence="1" type="ORF">N783_11185</name>
</gene>
<dbReference type="Proteomes" id="UP000030403">
    <property type="component" value="Unassembled WGS sequence"/>
</dbReference>
<dbReference type="AlphaFoldDB" id="A0A0A5GJE1"/>
<protein>
    <submittedName>
        <fullName evidence="1">Uncharacterized protein</fullName>
    </submittedName>
</protein>
<proteinExistence type="predicted"/>
<dbReference type="EMBL" id="AVPF01000003">
    <property type="protein sequence ID" value="KGX91270.1"/>
    <property type="molecule type" value="Genomic_DNA"/>
</dbReference>
<evidence type="ECO:0000313" key="2">
    <source>
        <dbReference type="Proteomes" id="UP000030403"/>
    </source>
</evidence>
<dbReference type="STRING" id="1385511.GCA_000425225_00784"/>